<dbReference type="EMBL" id="CYPR01000134">
    <property type="protein sequence ID" value="CUH39346.1"/>
    <property type="molecule type" value="Genomic_DNA"/>
</dbReference>
<organism evidence="1 2">
    <name type="scientific">Jannaschia seosinensis</name>
    <dbReference type="NCBI Taxonomy" id="313367"/>
    <lineage>
        <taxon>Bacteria</taxon>
        <taxon>Pseudomonadati</taxon>
        <taxon>Pseudomonadota</taxon>
        <taxon>Alphaproteobacteria</taxon>
        <taxon>Rhodobacterales</taxon>
        <taxon>Roseobacteraceae</taxon>
        <taxon>Jannaschia</taxon>
    </lineage>
</organism>
<keyword evidence="2" id="KW-1185">Reference proteome</keyword>
<name>A0A0M7BDI5_9RHOB</name>
<evidence type="ECO:0000313" key="1">
    <source>
        <dbReference type="EMBL" id="CUH39346.1"/>
    </source>
</evidence>
<dbReference type="AlphaFoldDB" id="A0A0M7BDI5"/>
<reference evidence="1 2" key="1">
    <citation type="submission" date="2015-09" db="EMBL/GenBank/DDBJ databases">
        <authorList>
            <person name="Jackson K.R."/>
            <person name="Lunt B.L."/>
            <person name="Fisher J.N.B."/>
            <person name="Gardner A.V."/>
            <person name="Bailey M.E."/>
            <person name="Deus L.M."/>
            <person name="Earl A.S."/>
            <person name="Gibby P.D."/>
            <person name="Hartmann K.A."/>
            <person name="Liu J.E."/>
            <person name="Manci A.M."/>
            <person name="Nielsen D.A."/>
            <person name="Solomon M.B."/>
            <person name="Breakwell D.P."/>
            <person name="Burnett S.H."/>
            <person name="Grose J.H."/>
        </authorList>
    </citation>
    <scope>NUCLEOTIDE SEQUENCE [LARGE SCALE GENOMIC DNA]</scope>
    <source>
        <strain evidence="1 2">CECT 7799</strain>
    </source>
</reference>
<sequence length="82" mass="9253">MSHVIIRGENGRRHEVDFGEAEITVSFQASEQTIELAIEADDPDRPSHRKRFALANIPRHLFSKAMADLARQDRQAGKSPKT</sequence>
<dbReference type="STRING" id="313367.JSE7799_02070"/>
<dbReference type="OrthoDB" id="7868565at2"/>
<protein>
    <submittedName>
        <fullName evidence="1">Uncharacterized protein</fullName>
    </submittedName>
</protein>
<proteinExistence type="predicted"/>
<accession>A0A0M7BDI5</accession>
<dbReference type="Proteomes" id="UP000049455">
    <property type="component" value="Unassembled WGS sequence"/>
</dbReference>
<evidence type="ECO:0000313" key="2">
    <source>
        <dbReference type="Proteomes" id="UP000049455"/>
    </source>
</evidence>
<gene>
    <name evidence="1" type="ORF">JSE7799_02070</name>
</gene>
<dbReference type="RefSeq" id="WP_055663548.1">
    <property type="nucleotide sequence ID" value="NZ_CYPR01000134.1"/>
</dbReference>